<dbReference type="AlphaFoldDB" id="A0A9P5LMD4"/>
<comment type="caution">
    <text evidence="2">The sequence shown here is derived from an EMBL/GenBank/DDBJ whole genome shotgun (WGS) entry which is preliminary data.</text>
</comment>
<dbReference type="GeneID" id="62154314"/>
<name>A0A9P5LMD4_9HELO</name>
<organism evidence="2 3">
    <name type="scientific">Botrytis byssoidea</name>
    <dbReference type="NCBI Taxonomy" id="139641"/>
    <lineage>
        <taxon>Eukaryota</taxon>
        <taxon>Fungi</taxon>
        <taxon>Dikarya</taxon>
        <taxon>Ascomycota</taxon>
        <taxon>Pezizomycotina</taxon>
        <taxon>Leotiomycetes</taxon>
        <taxon>Helotiales</taxon>
        <taxon>Sclerotiniaceae</taxon>
        <taxon>Botrytis</taxon>
    </lineage>
</organism>
<dbReference type="EMBL" id="RCSW01000030">
    <property type="protein sequence ID" value="KAF7924114.1"/>
    <property type="molecule type" value="Genomic_DNA"/>
</dbReference>
<feature type="chain" id="PRO_5040379537" evidence="1">
    <location>
        <begin position="25"/>
        <end position="292"/>
    </location>
</feature>
<keyword evidence="3" id="KW-1185">Reference proteome</keyword>
<feature type="signal peptide" evidence="1">
    <location>
        <begin position="1"/>
        <end position="24"/>
    </location>
</feature>
<proteinExistence type="predicted"/>
<dbReference type="RefSeq" id="XP_038727859.1">
    <property type="nucleotide sequence ID" value="XM_038881241.1"/>
</dbReference>
<protein>
    <submittedName>
        <fullName evidence="2">Uncharacterized protein</fullName>
    </submittedName>
</protein>
<evidence type="ECO:0000313" key="3">
    <source>
        <dbReference type="Proteomes" id="UP000710849"/>
    </source>
</evidence>
<dbReference type="Proteomes" id="UP000710849">
    <property type="component" value="Unassembled WGS sequence"/>
</dbReference>
<reference evidence="2 3" key="1">
    <citation type="journal article" date="2020" name="Genome Biol. Evol.">
        <title>Comparative genomics of Sclerotiniaceae.</title>
        <authorList>
            <person name="Valero Jimenez C.A."/>
            <person name="Steentjes M."/>
            <person name="Scholten O.E."/>
            <person name="Van Kan J.A.L."/>
        </authorList>
    </citation>
    <scope>NUCLEOTIDE SEQUENCE [LARGE SCALE GENOMIC DNA]</scope>
    <source>
        <strain evidence="2 3">MUCL 94</strain>
    </source>
</reference>
<keyword evidence="1" id="KW-0732">Signal</keyword>
<accession>A0A9P5LMD4</accession>
<evidence type="ECO:0000256" key="1">
    <source>
        <dbReference type="SAM" id="SignalP"/>
    </source>
</evidence>
<gene>
    <name evidence="2" type="ORF">EAE97_010726</name>
</gene>
<sequence length="292" mass="30737">MAKTNSLNNFIYFLFFFVLHLAKAFKPSIKTVTVNPCTLTPTIPTYISPSSPCPTITISTSHTSCPPTTPTSCSPNFCISDAFITVPCTCPYAVPTTTLYTPCPSACSQTCNIGHQIYHETSCSTTIVSPTSLTVPTGGPTLCSCPYYPPYPTYCNPPCPVHTSTSTPSITTQTLPTTTPNFVTCSCPYYPPYPTNCIFPCPIHTLTTTTPTITPTSSCESITLTKGDSCPSVVGGPCSSPDCVYLSTVTINCGCGGSIGTVTSCKTTCDNGTCGTEWRTLALPCPTTAMVG</sequence>
<evidence type="ECO:0000313" key="2">
    <source>
        <dbReference type="EMBL" id="KAF7924114.1"/>
    </source>
</evidence>